<comment type="subcellular location">
    <subcellularLocation>
        <location evidence="1">Cell membrane</location>
        <topology evidence="1">Peripheral membrane protein</topology>
    </subcellularLocation>
</comment>
<dbReference type="InterPro" id="IPR003593">
    <property type="entry name" value="AAA+_ATPase"/>
</dbReference>
<evidence type="ECO:0000256" key="1">
    <source>
        <dbReference type="ARBA" id="ARBA00004202"/>
    </source>
</evidence>
<comment type="caution">
    <text evidence="9">The sequence shown here is derived from an EMBL/GenBank/DDBJ whole genome shotgun (WGS) entry which is preliminary data.</text>
</comment>
<dbReference type="InterPro" id="IPR013563">
    <property type="entry name" value="Oligopep_ABC_C"/>
</dbReference>
<dbReference type="Pfam" id="PF00005">
    <property type="entry name" value="ABC_tran"/>
    <property type="match status" value="1"/>
</dbReference>
<dbReference type="PANTHER" id="PTHR43297:SF2">
    <property type="entry name" value="DIPEPTIDE TRANSPORT ATP-BINDING PROTEIN DPPD"/>
    <property type="match status" value="1"/>
</dbReference>
<dbReference type="AlphaFoldDB" id="A0A3E0VFL0"/>
<dbReference type="OrthoDB" id="8481147at2"/>
<name>A0A3E0VFL0_9MICO</name>
<keyword evidence="10" id="KW-1185">Reference proteome</keyword>
<dbReference type="Pfam" id="PF08352">
    <property type="entry name" value="oligo_HPY"/>
    <property type="match status" value="1"/>
</dbReference>
<comment type="similarity">
    <text evidence="2">Belongs to the ABC transporter superfamily.</text>
</comment>
<proteinExistence type="inferred from homology"/>
<dbReference type="CDD" id="cd03257">
    <property type="entry name" value="ABC_NikE_OppD_transporters"/>
    <property type="match status" value="1"/>
</dbReference>
<dbReference type="SUPFAM" id="SSF52540">
    <property type="entry name" value="P-loop containing nucleoside triphosphate hydrolases"/>
    <property type="match status" value="1"/>
</dbReference>
<evidence type="ECO:0000256" key="7">
    <source>
        <dbReference type="ARBA" id="ARBA00023136"/>
    </source>
</evidence>
<dbReference type="InterPro" id="IPR027417">
    <property type="entry name" value="P-loop_NTPase"/>
</dbReference>
<protein>
    <recommendedName>
        <fullName evidence="8">ABC transporter domain-containing protein</fullName>
    </recommendedName>
</protein>
<dbReference type="Proteomes" id="UP000256486">
    <property type="component" value="Unassembled WGS sequence"/>
</dbReference>
<evidence type="ECO:0000259" key="8">
    <source>
        <dbReference type="PROSITE" id="PS50893"/>
    </source>
</evidence>
<keyword evidence="4" id="KW-1003">Cell membrane</keyword>
<accession>A0A3E0VFL0</accession>
<dbReference type="RefSeq" id="WP_116413652.1">
    <property type="nucleotide sequence ID" value="NZ_NBWZ01000001.1"/>
</dbReference>
<dbReference type="EMBL" id="NBWZ01000001">
    <property type="protein sequence ID" value="RFA08238.1"/>
    <property type="molecule type" value="Genomic_DNA"/>
</dbReference>
<dbReference type="InterPro" id="IPR050388">
    <property type="entry name" value="ABC_Ni/Peptide_Import"/>
</dbReference>
<dbReference type="NCBIfam" id="TIGR01727">
    <property type="entry name" value="oligo_HPY"/>
    <property type="match status" value="1"/>
</dbReference>
<evidence type="ECO:0000313" key="9">
    <source>
        <dbReference type="EMBL" id="RFA08238.1"/>
    </source>
</evidence>
<dbReference type="PANTHER" id="PTHR43297">
    <property type="entry name" value="OLIGOPEPTIDE TRANSPORT ATP-BINDING PROTEIN APPD"/>
    <property type="match status" value="1"/>
</dbReference>
<feature type="domain" description="ABC transporter" evidence="8">
    <location>
        <begin position="20"/>
        <end position="263"/>
    </location>
</feature>
<organism evidence="9 10">
    <name type="scientific">Subtercola boreus</name>
    <dbReference type="NCBI Taxonomy" id="120213"/>
    <lineage>
        <taxon>Bacteria</taxon>
        <taxon>Bacillati</taxon>
        <taxon>Actinomycetota</taxon>
        <taxon>Actinomycetes</taxon>
        <taxon>Micrococcales</taxon>
        <taxon>Microbacteriaceae</taxon>
        <taxon>Subtercola</taxon>
    </lineage>
</organism>
<dbReference type="GO" id="GO:0016887">
    <property type="term" value="F:ATP hydrolysis activity"/>
    <property type="evidence" value="ECO:0007669"/>
    <property type="project" value="InterPro"/>
</dbReference>
<evidence type="ECO:0000256" key="3">
    <source>
        <dbReference type="ARBA" id="ARBA00022448"/>
    </source>
</evidence>
<dbReference type="Gene3D" id="3.40.50.300">
    <property type="entry name" value="P-loop containing nucleotide triphosphate hydrolases"/>
    <property type="match status" value="1"/>
</dbReference>
<dbReference type="SMART" id="SM00382">
    <property type="entry name" value="AAA"/>
    <property type="match status" value="1"/>
</dbReference>
<evidence type="ECO:0000256" key="2">
    <source>
        <dbReference type="ARBA" id="ARBA00005417"/>
    </source>
</evidence>
<dbReference type="GO" id="GO:0005886">
    <property type="term" value="C:plasma membrane"/>
    <property type="evidence" value="ECO:0007669"/>
    <property type="project" value="UniProtKB-SubCell"/>
</dbReference>
<keyword evidence="5" id="KW-0547">Nucleotide-binding</keyword>
<dbReference type="GO" id="GO:0015833">
    <property type="term" value="P:peptide transport"/>
    <property type="evidence" value="ECO:0007669"/>
    <property type="project" value="InterPro"/>
</dbReference>
<dbReference type="PROSITE" id="PS50893">
    <property type="entry name" value="ABC_TRANSPORTER_2"/>
    <property type="match status" value="1"/>
</dbReference>
<evidence type="ECO:0000256" key="5">
    <source>
        <dbReference type="ARBA" id="ARBA00022741"/>
    </source>
</evidence>
<keyword evidence="7" id="KW-0472">Membrane</keyword>
<sequence length="335" mass="35859">MTALSEPLVRRAPDAPSAGLRVDDLHVAISRGHSIIDAVTGVTFDLERGETLGIVGESGSGKSLTLRAAMGALPRGAEISGGDILVDGDVMKPDQRRPHVAMIFQDPLGALNPTRRVGRQIMDAALSREGVTKKQAAERALQLLKDVGISDAARRMRMWPHELSGGLRQRIMIAMALATDPEVLLCDEPTTALDVTVQDQILGLLDQIRRERNVALVFVTHDLAVVANLCQRIAVMYAGEIVEVGPAAEVLTSPKHPYTRALLDASITAEVRPFRPIPGLPPDPTTFTDTCRFAARCGFATDSCRTVPTTLGVGAHVSNCIRESELALETEGVAA</sequence>
<dbReference type="InterPro" id="IPR003439">
    <property type="entry name" value="ABC_transporter-like_ATP-bd"/>
</dbReference>
<evidence type="ECO:0000313" key="10">
    <source>
        <dbReference type="Proteomes" id="UP000256486"/>
    </source>
</evidence>
<gene>
    <name evidence="9" type="ORF">B7R54_02610</name>
</gene>
<reference evidence="9 10" key="1">
    <citation type="submission" date="2017-04" db="EMBL/GenBank/DDBJ databases">
        <title>Comparative genome analysis of Subtercola boreus.</title>
        <authorList>
            <person name="Cho Y.-J."/>
            <person name="Cho A."/>
            <person name="Kim O.-S."/>
            <person name="Lee J.-I."/>
        </authorList>
    </citation>
    <scope>NUCLEOTIDE SEQUENCE [LARGE SCALE GENOMIC DNA]</scope>
    <source>
        <strain evidence="9 10">K300</strain>
    </source>
</reference>
<evidence type="ECO:0000256" key="4">
    <source>
        <dbReference type="ARBA" id="ARBA00022475"/>
    </source>
</evidence>
<keyword evidence="3" id="KW-0813">Transport</keyword>
<evidence type="ECO:0000256" key="6">
    <source>
        <dbReference type="ARBA" id="ARBA00022840"/>
    </source>
</evidence>
<dbReference type="GO" id="GO:0005524">
    <property type="term" value="F:ATP binding"/>
    <property type="evidence" value="ECO:0007669"/>
    <property type="project" value="UniProtKB-KW"/>
</dbReference>
<keyword evidence="6" id="KW-0067">ATP-binding</keyword>
<dbReference type="FunFam" id="3.40.50.300:FF:000016">
    <property type="entry name" value="Oligopeptide ABC transporter ATP-binding component"/>
    <property type="match status" value="1"/>
</dbReference>